<feature type="chain" id="PRO_5045496881" evidence="1">
    <location>
        <begin position="24"/>
        <end position="178"/>
    </location>
</feature>
<proteinExistence type="predicted"/>
<dbReference type="RefSeq" id="WP_066622639.1">
    <property type="nucleotide sequence ID" value="NZ_JBHSYQ010000003.1"/>
</dbReference>
<keyword evidence="3" id="KW-1185">Reference proteome</keyword>
<comment type="caution">
    <text evidence="2">The sequence shown here is derived from an EMBL/GenBank/DDBJ whole genome shotgun (WGS) entry which is preliminary data.</text>
</comment>
<dbReference type="EMBL" id="JBHSYQ010000003">
    <property type="protein sequence ID" value="MFC6996594.1"/>
    <property type="molecule type" value="Genomic_DNA"/>
</dbReference>
<dbReference type="Pfam" id="PF12099">
    <property type="entry name" value="DUF3575"/>
    <property type="match status" value="1"/>
</dbReference>
<accession>A0ABW2DJR5</accession>
<protein>
    <submittedName>
        <fullName evidence="2">DUF3575 domain-containing protein</fullName>
    </submittedName>
</protein>
<feature type="signal peptide" evidence="1">
    <location>
        <begin position="1"/>
        <end position="23"/>
    </location>
</feature>
<dbReference type="InterPro" id="IPR021958">
    <property type="entry name" value="DUF3575"/>
</dbReference>
<organism evidence="2 3">
    <name type="scientific">Rufibacter roseus</name>
    <dbReference type="NCBI Taxonomy" id="1567108"/>
    <lineage>
        <taxon>Bacteria</taxon>
        <taxon>Pseudomonadati</taxon>
        <taxon>Bacteroidota</taxon>
        <taxon>Cytophagia</taxon>
        <taxon>Cytophagales</taxon>
        <taxon>Hymenobacteraceae</taxon>
        <taxon>Rufibacter</taxon>
    </lineage>
</organism>
<evidence type="ECO:0000313" key="2">
    <source>
        <dbReference type="EMBL" id="MFC6996594.1"/>
    </source>
</evidence>
<keyword evidence="1" id="KW-0732">Signal</keyword>
<name>A0ABW2DJR5_9BACT</name>
<reference evidence="3" key="1">
    <citation type="journal article" date="2019" name="Int. J. Syst. Evol. Microbiol.">
        <title>The Global Catalogue of Microorganisms (GCM) 10K type strain sequencing project: providing services to taxonomists for standard genome sequencing and annotation.</title>
        <authorList>
            <consortium name="The Broad Institute Genomics Platform"/>
            <consortium name="The Broad Institute Genome Sequencing Center for Infectious Disease"/>
            <person name="Wu L."/>
            <person name="Ma J."/>
        </authorList>
    </citation>
    <scope>NUCLEOTIDE SEQUENCE [LARGE SCALE GENOMIC DNA]</scope>
    <source>
        <strain evidence="3">CGMCC 4.7393</strain>
    </source>
</reference>
<dbReference type="Proteomes" id="UP001596405">
    <property type="component" value="Unassembled WGS sequence"/>
</dbReference>
<evidence type="ECO:0000256" key="1">
    <source>
        <dbReference type="SAM" id="SignalP"/>
    </source>
</evidence>
<sequence length="178" mass="18860">MKKALLFLFIFFAAIGLNPSASAQQVTIKANILSPVVKTGSFFAEYAVSPNLSAQLGYFQSGIKIKETSFDGFGLTPEVRYFFSGQAPSGLYGAGYVRYQNFDLTRQDTQSKGSLTSFGAGGLLGYQLIIGKHFVIDAFAGPGFNAANVNGGNSEKDFNLGTFSGFSPRGGLSVGIAF</sequence>
<evidence type="ECO:0000313" key="3">
    <source>
        <dbReference type="Proteomes" id="UP001596405"/>
    </source>
</evidence>
<gene>
    <name evidence="2" type="ORF">ACFQHR_03105</name>
</gene>